<keyword evidence="3 10" id="KW-0732">Signal</keyword>
<comment type="subcellular location">
    <subcellularLocation>
        <location evidence="9">Endomembrane system</location>
        <topology evidence="9">Lipid-anchor</topology>
    </subcellularLocation>
    <subcellularLocation>
        <location evidence="1">Membrane</location>
        <topology evidence="1">Lipid-anchor</topology>
        <topology evidence="1">GPI-anchor</topology>
    </subcellularLocation>
</comment>
<name>A0A834YA84_TETSI</name>
<dbReference type="GO" id="GO:0098552">
    <property type="term" value="C:side of membrane"/>
    <property type="evidence" value="ECO:0007669"/>
    <property type="project" value="UniProtKB-KW"/>
</dbReference>
<evidence type="ECO:0000313" key="13">
    <source>
        <dbReference type="Proteomes" id="UP000655225"/>
    </source>
</evidence>
<gene>
    <name evidence="12" type="ORF">HHK36_029830</name>
</gene>
<dbReference type="SUPFAM" id="SSF49503">
    <property type="entry name" value="Cupredoxins"/>
    <property type="match status" value="1"/>
</dbReference>
<dbReference type="PANTHER" id="PTHR33021:SF289">
    <property type="entry name" value="EARLY NODULIN-LIKE PROTEIN 5-RELATED"/>
    <property type="match status" value="1"/>
</dbReference>
<keyword evidence="13" id="KW-1185">Reference proteome</keyword>
<reference evidence="12 13" key="1">
    <citation type="submission" date="2020-04" db="EMBL/GenBank/DDBJ databases">
        <title>Plant Genome Project.</title>
        <authorList>
            <person name="Zhang R.-G."/>
        </authorList>
    </citation>
    <scope>NUCLEOTIDE SEQUENCE [LARGE SCALE GENOMIC DNA]</scope>
    <source>
        <strain evidence="12">YNK0</strain>
        <tissue evidence="12">Leaf</tissue>
    </source>
</reference>
<accession>A0A834YA84</accession>
<keyword evidence="5" id="KW-1015">Disulfide bond</keyword>
<dbReference type="Pfam" id="PF02298">
    <property type="entry name" value="Cu_bind_like"/>
    <property type="match status" value="1"/>
</dbReference>
<dbReference type="FunFam" id="2.60.40.420:FF:000010">
    <property type="entry name" value="Early nodulin-like protein 1"/>
    <property type="match status" value="1"/>
</dbReference>
<dbReference type="GO" id="GO:0005886">
    <property type="term" value="C:plasma membrane"/>
    <property type="evidence" value="ECO:0007669"/>
    <property type="project" value="TreeGrafter"/>
</dbReference>
<evidence type="ECO:0000256" key="10">
    <source>
        <dbReference type="SAM" id="SignalP"/>
    </source>
</evidence>
<dbReference type="GO" id="GO:0012505">
    <property type="term" value="C:endomembrane system"/>
    <property type="evidence" value="ECO:0007669"/>
    <property type="project" value="UniProtKB-SubCell"/>
</dbReference>
<dbReference type="InterPro" id="IPR039391">
    <property type="entry name" value="Phytocyanin-like"/>
</dbReference>
<evidence type="ECO:0000256" key="6">
    <source>
        <dbReference type="ARBA" id="ARBA00023180"/>
    </source>
</evidence>
<evidence type="ECO:0000256" key="3">
    <source>
        <dbReference type="ARBA" id="ARBA00022729"/>
    </source>
</evidence>
<dbReference type="PROSITE" id="PS51485">
    <property type="entry name" value="PHYTOCYANIN"/>
    <property type="match status" value="1"/>
</dbReference>
<organism evidence="12 13">
    <name type="scientific">Tetracentron sinense</name>
    <name type="common">Spur-leaf</name>
    <dbReference type="NCBI Taxonomy" id="13715"/>
    <lineage>
        <taxon>Eukaryota</taxon>
        <taxon>Viridiplantae</taxon>
        <taxon>Streptophyta</taxon>
        <taxon>Embryophyta</taxon>
        <taxon>Tracheophyta</taxon>
        <taxon>Spermatophyta</taxon>
        <taxon>Magnoliopsida</taxon>
        <taxon>Trochodendrales</taxon>
        <taxon>Trochodendraceae</taxon>
        <taxon>Tetracentron</taxon>
    </lineage>
</organism>
<dbReference type="Gene3D" id="2.60.40.420">
    <property type="entry name" value="Cupredoxins - blue copper proteins"/>
    <property type="match status" value="1"/>
</dbReference>
<dbReference type="OMA" id="IRFEYKK"/>
<evidence type="ECO:0000256" key="5">
    <source>
        <dbReference type="ARBA" id="ARBA00023157"/>
    </source>
</evidence>
<dbReference type="InterPro" id="IPR003245">
    <property type="entry name" value="Phytocyanin_dom"/>
</dbReference>
<dbReference type="PANTHER" id="PTHR33021">
    <property type="entry name" value="BLUE COPPER PROTEIN"/>
    <property type="match status" value="1"/>
</dbReference>
<protein>
    <recommendedName>
        <fullName evidence="11">Phytocyanin domain-containing protein</fullName>
    </recommendedName>
</protein>
<evidence type="ECO:0000256" key="7">
    <source>
        <dbReference type="ARBA" id="ARBA00023288"/>
    </source>
</evidence>
<keyword evidence="2" id="KW-0336">GPI-anchor</keyword>
<evidence type="ECO:0000256" key="1">
    <source>
        <dbReference type="ARBA" id="ARBA00004589"/>
    </source>
</evidence>
<proteinExistence type="inferred from homology"/>
<dbReference type="EMBL" id="JABCRI010000023">
    <property type="protein sequence ID" value="KAF8378488.1"/>
    <property type="molecule type" value="Genomic_DNA"/>
</dbReference>
<dbReference type="GO" id="GO:0009055">
    <property type="term" value="F:electron transfer activity"/>
    <property type="evidence" value="ECO:0007669"/>
    <property type="project" value="InterPro"/>
</dbReference>
<keyword evidence="4" id="KW-0472">Membrane</keyword>
<evidence type="ECO:0000256" key="2">
    <source>
        <dbReference type="ARBA" id="ARBA00022622"/>
    </source>
</evidence>
<comment type="similarity">
    <text evidence="8">Belongs to the early nodulin-like (ENODL) family.</text>
</comment>
<evidence type="ECO:0000259" key="11">
    <source>
        <dbReference type="PROSITE" id="PS51485"/>
    </source>
</evidence>
<evidence type="ECO:0000313" key="12">
    <source>
        <dbReference type="EMBL" id="KAF8378488.1"/>
    </source>
</evidence>
<keyword evidence="6" id="KW-0325">Glycoprotein</keyword>
<evidence type="ECO:0000256" key="8">
    <source>
        <dbReference type="ARBA" id="ARBA00035011"/>
    </source>
</evidence>
<sequence>MASLFMGFCQILLFLTLFSSLQLLSVNSVEFEVGDEKGWIVPSSKNDQIYNQWASEKRFQVNDAVRFKYKKDSVLVVTDAEYEKCHSSYPIFFSNNGDTIFKLNRSELFYFISGVPGHCGRGQKMIIKVLDPENLSPPGNQNNSSGTPDNSGAVEMPSMPSTIIMQFIMSFLGFLFF</sequence>
<feature type="chain" id="PRO_5032782284" description="Phytocyanin domain-containing protein" evidence="10">
    <location>
        <begin position="29"/>
        <end position="177"/>
    </location>
</feature>
<dbReference type="InterPro" id="IPR008972">
    <property type="entry name" value="Cupredoxin"/>
</dbReference>
<feature type="domain" description="Phytocyanin" evidence="11">
    <location>
        <begin position="29"/>
        <end position="131"/>
    </location>
</feature>
<dbReference type="OrthoDB" id="959565at2759"/>
<feature type="signal peptide" evidence="10">
    <location>
        <begin position="1"/>
        <end position="28"/>
    </location>
</feature>
<evidence type="ECO:0000256" key="9">
    <source>
        <dbReference type="ARBA" id="ARBA00037868"/>
    </source>
</evidence>
<dbReference type="Proteomes" id="UP000655225">
    <property type="component" value="Unassembled WGS sequence"/>
</dbReference>
<dbReference type="AlphaFoldDB" id="A0A834YA84"/>
<comment type="caution">
    <text evidence="12">The sequence shown here is derived from an EMBL/GenBank/DDBJ whole genome shotgun (WGS) entry which is preliminary data.</text>
</comment>
<evidence type="ECO:0000256" key="4">
    <source>
        <dbReference type="ARBA" id="ARBA00023136"/>
    </source>
</evidence>
<keyword evidence="7" id="KW-0449">Lipoprotein</keyword>